<dbReference type="PANTHER" id="PTHR43800">
    <property type="entry name" value="PEPTIDYL-LYSINE N-ACETYLTRANSFERASE YJAB"/>
    <property type="match status" value="1"/>
</dbReference>
<comment type="caution">
    <text evidence="4">The sequence shown here is derived from an EMBL/GenBank/DDBJ whole genome shotgun (WGS) entry which is preliminary data.</text>
</comment>
<evidence type="ECO:0000313" key="4">
    <source>
        <dbReference type="EMBL" id="KGB22656.1"/>
    </source>
</evidence>
<dbReference type="CDD" id="cd04301">
    <property type="entry name" value="NAT_SF"/>
    <property type="match status" value="1"/>
</dbReference>
<keyword evidence="2" id="KW-0012">Acyltransferase</keyword>
<evidence type="ECO:0000256" key="1">
    <source>
        <dbReference type="ARBA" id="ARBA00022679"/>
    </source>
</evidence>
<dbReference type="PATRIC" id="fig|104102.7.peg.2212"/>
<accession>A0A094ZJM3</accession>
<evidence type="ECO:0000259" key="3">
    <source>
        <dbReference type="PROSITE" id="PS51186"/>
    </source>
</evidence>
<dbReference type="EMBL" id="JOKM01000075">
    <property type="protein sequence ID" value="KGB22656.1"/>
    <property type="molecule type" value="Genomic_DNA"/>
</dbReference>
<proteinExistence type="predicted"/>
<organism evidence="4 5">
    <name type="scientific">Acetobacter tropicalis</name>
    <dbReference type="NCBI Taxonomy" id="104102"/>
    <lineage>
        <taxon>Bacteria</taxon>
        <taxon>Pseudomonadati</taxon>
        <taxon>Pseudomonadota</taxon>
        <taxon>Alphaproteobacteria</taxon>
        <taxon>Acetobacterales</taxon>
        <taxon>Acetobacteraceae</taxon>
        <taxon>Acetobacter</taxon>
    </lineage>
</organism>
<dbReference type="Gene3D" id="3.40.630.30">
    <property type="match status" value="1"/>
</dbReference>
<dbReference type="InterPro" id="IPR016181">
    <property type="entry name" value="Acyl_CoA_acyltransferase"/>
</dbReference>
<gene>
    <name evidence="4" type="ORF">AtDm6_2237</name>
</gene>
<dbReference type="GO" id="GO:0016747">
    <property type="term" value="F:acyltransferase activity, transferring groups other than amino-acyl groups"/>
    <property type="evidence" value="ECO:0007669"/>
    <property type="project" value="InterPro"/>
</dbReference>
<keyword evidence="1 4" id="KW-0808">Transferase</keyword>
<dbReference type="AlphaFoldDB" id="A0A094ZJM3"/>
<dbReference type="SUPFAM" id="SSF55729">
    <property type="entry name" value="Acyl-CoA N-acyltransferases (Nat)"/>
    <property type="match status" value="1"/>
</dbReference>
<evidence type="ECO:0000256" key="2">
    <source>
        <dbReference type="ARBA" id="ARBA00023315"/>
    </source>
</evidence>
<evidence type="ECO:0000313" key="5">
    <source>
        <dbReference type="Proteomes" id="UP000029448"/>
    </source>
</evidence>
<name>A0A094ZJM3_9PROT</name>
<dbReference type="PROSITE" id="PS51186">
    <property type="entry name" value="GNAT"/>
    <property type="match status" value="1"/>
</dbReference>
<keyword evidence="5" id="KW-1185">Reference proteome</keyword>
<dbReference type="Pfam" id="PF00583">
    <property type="entry name" value="Acetyltransf_1"/>
    <property type="match status" value="1"/>
</dbReference>
<feature type="domain" description="N-acetyltransferase" evidence="3">
    <location>
        <begin position="6"/>
        <end position="156"/>
    </location>
</feature>
<dbReference type="STRING" id="104102.AtDm6_2237"/>
<dbReference type="PANTHER" id="PTHR43800:SF1">
    <property type="entry name" value="PEPTIDYL-LYSINE N-ACETYLTRANSFERASE YJAB"/>
    <property type="match status" value="1"/>
</dbReference>
<dbReference type="RefSeq" id="WP_035380679.1">
    <property type="nucleotide sequence ID" value="NZ_JACAOJ010000001.1"/>
</dbReference>
<sequence>MGSASFSVRLARQEDVPKLPVIERSAAQLFRQIPALAFLAEDGASLSEAQHTACIVQGLCWVGVESAGKPCGFLSAEQQGSDLHILEVSVEIRAQGAGLGRALIQHACAEAKARGMARVTLTTFRSAPWNRPFYERLGFCVVSSAKNETRLTENVRQEEISGLPPGSRCAMVKMV</sequence>
<reference evidence="4 5" key="1">
    <citation type="submission" date="2014-06" db="EMBL/GenBank/DDBJ databases">
        <title>Functional and comparative genomic analyses of the Drosophila gut microbiota identify candidate symbiosis factors.</title>
        <authorList>
            <person name="Newell P.D."/>
            <person name="Chaston J.M."/>
            <person name="Douglas A.E."/>
        </authorList>
    </citation>
    <scope>NUCLEOTIDE SEQUENCE [LARGE SCALE GENOMIC DNA]</scope>
    <source>
        <strain evidence="4 5">DmCS_006</strain>
    </source>
</reference>
<protein>
    <submittedName>
        <fullName evidence="4">Acetyltransferase, GNAT family</fullName>
    </submittedName>
</protein>
<dbReference type="InterPro" id="IPR000182">
    <property type="entry name" value="GNAT_dom"/>
</dbReference>
<dbReference type="GeneID" id="89478131"/>
<dbReference type="Proteomes" id="UP000029448">
    <property type="component" value="Unassembled WGS sequence"/>
</dbReference>